<feature type="region of interest" description="Disordered" evidence="12">
    <location>
        <begin position="484"/>
        <end position="513"/>
    </location>
</feature>
<feature type="compositionally biased region" description="Basic and acidic residues" evidence="12">
    <location>
        <begin position="1264"/>
        <end position="1275"/>
    </location>
</feature>
<feature type="compositionally biased region" description="Polar residues" evidence="12">
    <location>
        <begin position="415"/>
        <end position="424"/>
    </location>
</feature>
<evidence type="ECO:0000256" key="11">
    <source>
        <dbReference type="SAM" id="Coils"/>
    </source>
</evidence>
<organism evidence="15 16">
    <name type="scientific">Pocillopora meandrina</name>
    <dbReference type="NCBI Taxonomy" id="46732"/>
    <lineage>
        <taxon>Eukaryota</taxon>
        <taxon>Metazoa</taxon>
        <taxon>Cnidaria</taxon>
        <taxon>Anthozoa</taxon>
        <taxon>Hexacorallia</taxon>
        <taxon>Scleractinia</taxon>
        <taxon>Astrocoeniina</taxon>
        <taxon>Pocilloporidae</taxon>
        <taxon>Pocillopora</taxon>
    </lineage>
</organism>
<keyword evidence="6 11" id="KW-0175">Coiled coil</keyword>
<name>A0AAU9WAQ7_9CNID</name>
<feature type="compositionally biased region" description="Low complexity" evidence="12">
    <location>
        <begin position="681"/>
        <end position="726"/>
    </location>
</feature>
<feature type="region of interest" description="Disordered" evidence="12">
    <location>
        <begin position="681"/>
        <end position="730"/>
    </location>
</feature>
<feature type="compositionally biased region" description="Pro residues" evidence="12">
    <location>
        <begin position="850"/>
        <end position="860"/>
    </location>
</feature>
<feature type="region of interest" description="Disordered" evidence="12">
    <location>
        <begin position="1264"/>
        <end position="1318"/>
    </location>
</feature>
<evidence type="ECO:0000256" key="8">
    <source>
        <dbReference type="ARBA" id="ARBA00023306"/>
    </source>
</evidence>
<dbReference type="PANTHER" id="PTHR28618">
    <property type="entry name" value="CENTROSOMAL PROTEIN POC5"/>
    <property type="match status" value="1"/>
</dbReference>
<feature type="compositionally biased region" description="Basic and acidic residues" evidence="12">
    <location>
        <begin position="1291"/>
        <end position="1300"/>
    </location>
</feature>
<keyword evidence="8" id="KW-0131">Cell cycle</keyword>
<evidence type="ECO:0000256" key="9">
    <source>
        <dbReference type="ARBA" id="ARBA00031694"/>
    </source>
</evidence>
<evidence type="ECO:0000256" key="6">
    <source>
        <dbReference type="ARBA" id="ARBA00023054"/>
    </source>
</evidence>
<dbReference type="PROSITE" id="PS51212">
    <property type="entry name" value="WSC"/>
    <property type="match status" value="1"/>
</dbReference>
<dbReference type="Pfam" id="PF01822">
    <property type="entry name" value="WSC"/>
    <property type="match status" value="1"/>
</dbReference>
<evidence type="ECO:0000259" key="14">
    <source>
        <dbReference type="PROSITE" id="PS51212"/>
    </source>
</evidence>
<dbReference type="SMART" id="SM00321">
    <property type="entry name" value="WSC"/>
    <property type="match status" value="1"/>
</dbReference>
<evidence type="ECO:0000256" key="4">
    <source>
        <dbReference type="ARBA" id="ARBA00022490"/>
    </source>
</evidence>
<evidence type="ECO:0000256" key="1">
    <source>
        <dbReference type="ARBA" id="ARBA00004114"/>
    </source>
</evidence>
<feature type="region of interest" description="Disordered" evidence="12">
    <location>
        <begin position="1331"/>
        <end position="1353"/>
    </location>
</feature>
<feature type="compositionally biased region" description="Low complexity" evidence="12">
    <location>
        <begin position="16"/>
        <end position="26"/>
    </location>
</feature>
<dbReference type="InterPro" id="IPR033351">
    <property type="entry name" value="POC5"/>
</dbReference>
<evidence type="ECO:0000313" key="15">
    <source>
        <dbReference type="EMBL" id="CAH3103243.1"/>
    </source>
</evidence>
<comment type="similarity">
    <text evidence="2">Belongs to the POC5 family.</text>
</comment>
<dbReference type="PANTHER" id="PTHR28618:SF1">
    <property type="entry name" value="CENTROSOMAL PROTEIN POC5"/>
    <property type="match status" value="1"/>
</dbReference>
<dbReference type="GO" id="GO:0005814">
    <property type="term" value="C:centriole"/>
    <property type="evidence" value="ECO:0007669"/>
    <property type="project" value="UniProtKB-SubCell"/>
</dbReference>
<dbReference type="EMBL" id="CALNXJ010000009">
    <property type="protein sequence ID" value="CAH3103243.1"/>
    <property type="molecule type" value="Genomic_DNA"/>
</dbReference>
<dbReference type="Proteomes" id="UP001159428">
    <property type="component" value="Unassembled WGS sequence"/>
</dbReference>
<feature type="region of interest" description="Disordered" evidence="12">
    <location>
        <begin position="62"/>
        <end position="99"/>
    </location>
</feature>
<sequence>MATHSESDSVPHFSDMDSPGSSVSSSLQREYEELLKYAVVTPKIQVVPSVYEPCIPSKDDTSAAFIETNDSSSSTSKTTSVSTQSSQPTTEESHLVDKEEVKKLPGTPSLKVSFQGQGSIARDSLLRSETDAVSPVIAEAEHESSLSHTADESPDSPVPSSPVIDADLARMEALLDNWCLDLKRNVLAEFAQCKMGLFEKQKQLLMQEKRRHGIEMHKLMNEMESQKELLLTYEQTLTHKDSIVTNITNAIHKQRERNELMKAFTLWKIRHCDEKRESFASKLARRHYKHALKSRAWSAWRSVIESKWKQRVEKACQAKAQDVCVKLTEDYESRLATATRELEIARNEIAHLHAERERYEETMKKAFMRGVCALNLEAMTMFREGEEGGRRPTPAATGINKNDEDMPRHQPPLPTVTTSGPAVTQHQFSHVLSRQRTSAERPGQIGKTVTVKAVCRSDIQGQKGGAGLVGTQGPVSSVFVQKHSSEYGTSGAPPSRQRAPPSKAATTRTSQKVKAAEIVDESDRELIRVARGDVEDEEPKQKAHLEKKRSTEEIKRNKRAAEEDAFFQALLTRAADKKTEKKRSFDDGADNTGYIIRDDWKGDSKISDADRQELESLFNAINSPEDEGEEKVEETRSIKPGLEGKIQQFIEWLMSQPPDKFTKSLSHILDVEQSLTKMFYDGPPQQQQQADQQQQQGQQQGQQQRQQQGQQPQQQLQQQDPAGKQAPNSNKNCKSKCFTLQLGNTECKIICDPPSIEQPTQSPYGLYPQQYGQQYPYGAQMPSPCVPPACQPSQYPGYMSPQPYPAAGAYPPAAAGTSPVQEGCVGRSCDKKEPQSDKPAEEKKEKQDKPAPPAPKPAKAPSPYTFQTPGATVVMDPISISQQPEPQIPVAPMIPGQIPMAMPQLQQPQPYAVPQASPQVPYSISISGVAAPPAPAQPQGAALAQHFKPMPNNCQDYSEPRCRVFLDWPTDERNEIKASLRFKQNWHNDYKRSSSTKYKIFAAEVEKAIKDVYTQDKNFRQVKVTSFSEEDMKVAANFLLEFAQPEYSALRYLSRAISENYLQSMPVFKHTLLREGIAHHHRSIVATQKELDAVPKVKVVSSHKQEDEILTTLSSAYQGCYKDKKPNRDLRKQFTKYEMTPEWCVGKCKLAGYKYAGLQYGYLCFCGDRFGTYGKVDDAECDSLCFGDKTRYCGAFWHNSIFSVDREKHEPPAKDEPEEQEDSGSGESVEEPEDKYVPEHTEVANHLMKAAEAALKAAKKLLPHADHGKSKRAPDEEFQQQSEDALYSLSEAEKLMESKDASLQSTTKEKRDAEGDGRDLLVAYLSDVGGYDRNYRDVGDEDENSSLESTDKKQKVEYRRMVIDESGDGEFVEKSKNKELKARKRREVAEPWDESFDGPKKMASRAAPVETTSKRNVIPVSLGDTEDDLSMLNDASGEDTMLEAKRSQTFQPLTSDESSNAAESGEGADTAIESGDRDVSEEQSGFENQAADEPEETGESVQSGNTDQGEESGEEADEEESQETNSARVVRVVENEHDDVTLSRHRRELPEVLDEEDKPKARSKRQDFILNDKNINKMQDQVTQGVDNIMGLIVDIYQSKRTLARLGQVVSQLKQNVMQQMDVPVGQRDQARNKLRNTVRHTLVQKINELAQSIRQEVEDYKQSHQAVSQQAKEAISALLDIPVFQDKVTSLKSTIKKRAADIEKEYKKAKRGSEELPSILKEHFKRNAPADIKGEKRLSRSHRDLNL</sequence>
<feature type="domain" description="SEA" evidence="13">
    <location>
        <begin position="972"/>
        <end position="1079"/>
    </location>
</feature>
<evidence type="ECO:0000256" key="12">
    <source>
        <dbReference type="SAM" id="MobiDB-lite"/>
    </source>
</evidence>
<feature type="compositionally biased region" description="Low complexity" evidence="12">
    <location>
        <begin position="71"/>
        <end position="90"/>
    </location>
</feature>
<evidence type="ECO:0000256" key="2">
    <source>
        <dbReference type="ARBA" id="ARBA00010411"/>
    </source>
</evidence>
<reference evidence="15 16" key="1">
    <citation type="submission" date="2022-05" db="EMBL/GenBank/DDBJ databases">
        <authorList>
            <consortium name="Genoscope - CEA"/>
            <person name="William W."/>
        </authorList>
    </citation>
    <scope>NUCLEOTIDE SEQUENCE [LARGE SCALE GENOMIC DNA]</scope>
</reference>
<evidence type="ECO:0000256" key="7">
    <source>
        <dbReference type="ARBA" id="ARBA00023212"/>
    </source>
</evidence>
<dbReference type="InterPro" id="IPR036364">
    <property type="entry name" value="SEA_dom_sf"/>
</dbReference>
<feature type="region of interest" description="Disordered" evidence="12">
    <location>
        <begin position="1379"/>
        <end position="1560"/>
    </location>
</feature>
<evidence type="ECO:0000256" key="3">
    <source>
        <dbReference type="ARBA" id="ARBA00014910"/>
    </source>
</evidence>
<comment type="caution">
    <text evidence="15">The sequence shown here is derived from an EMBL/GenBank/DDBJ whole genome shotgun (WGS) entry which is preliminary data.</text>
</comment>
<dbReference type="PROSITE" id="PS50024">
    <property type="entry name" value="SEA"/>
    <property type="match status" value="1"/>
</dbReference>
<feature type="coiled-coil region" evidence="11">
    <location>
        <begin position="328"/>
        <end position="362"/>
    </location>
</feature>
<proteinExistence type="inferred from homology"/>
<feature type="compositionally biased region" description="Basic and acidic residues" evidence="12">
    <location>
        <begin position="1307"/>
        <end position="1318"/>
    </location>
</feature>
<keyword evidence="16" id="KW-1185">Reference proteome</keyword>
<evidence type="ECO:0000256" key="10">
    <source>
        <dbReference type="ARBA" id="ARBA00049959"/>
    </source>
</evidence>
<feature type="compositionally biased region" description="Polar residues" evidence="12">
    <location>
        <begin position="1447"/>
        <end position="1462"/>
    </location>
</feature>
<evidence type="ECO:0000256" key="5">
    <source>
        <dbReference type="ARBA" id="ARBA00022737"/>
    </source>
</evidence>
<keyword evidence="5" id="KW-0677">Repeat</keyword>
<feature type="region of interest" description="Disordered" evidence="12">
    <location>
        <begin position="1727"/>
        <end position="1748"/>
    </location>
</feature>
<feature type="compositionally biased region" description="Basic and acidic residues" evidence="12">
    <location>
        <begin position="1531"/>
        <end position="1542"/>
    </location>
</feature>
<feature type="compositionally biased region" description="Basic and acidic residues" evidence="12">
    <location>
        <begin position="139"/>
        <end position="151"/>
    </location>
</feature>
<dbReference type="InterPro" id="IPR002889">
    <property type="entry name" value="WSC_carb-bd"/>
</dbReference>
<evidence type="ECO:0000259" key="13">
    <source>
        <dbReference type="PROSITE" id="PS50024"/>
    </source>
</evidence>
<feature type="region of interest" description="Disordered" evidence="12">
    <location>
        <begin position="532"/>
        <end position="556"/>
    </location>
</feature>
<feature type="region of interest" description="Disordered" evidence="12">
    <location>
        <begin position="1206"/>
        <end position="1236"/>
    </location>
</feature>
<feature type="region of interest" description="Disordered" evidence="12">
    <location>
        <begin position="810"/>
        <end position="870"/>
    </location>
</feature>
<feature type="region of interest" description="Disordered" evidence="12">
    <location>
        <begin position="1"/>
        <end position="27"/>
    </location>
</feature>
<dbReference type="Pfam" id="PF01390">
    <property type="entry name" value="SEA"/>
    <property type="match status" value="1"/>
</dbReference>
<keyword evidence="7" id="KW-0206">Cytoskeleton</keyword>
<accession>A0AAU9WAQ7</accession>
<feature type="coiled-coil region" evidence="11">
    <location>
        <begin position="1644"/>
        <end position="1671"/>
    </location>
</feature>
<protein>
    <recommendedName>
        <fullName evidence="3">Centrosomal protein POC5</fullName>
    </recommendedName>
    <alternativeName>
        <fullName evidence="9">Protein of centriole 5</fullName>
    </alternativeName>
</protein>
<keyword evidence="4" id="KW-0963">Cytoplasm</keyword>
<feature type="compositionally biased region" description="Basic and acidic residues" evidence="12">
    <location>
        <begin position="828"/>
        <end position="849"/>
    </location>
</feature>
<feature type="compositionally biased region" description="Basic and acidic residues" evidence="12">
    <location>
        <begin position="1733"/>
        <end position="1748"/>
    </location>
</feature>
<comment type="function">
    <text evidence="10">Essential for the assembly of the distal half of centrioles, required for centriole elongation. Acts as a negative regulator of centriole elongation.</text>
</comment>
<evidence type="ECO:0000313" key="16">
    <source>
        <dbReference type="Proteomes" id="UP001159428"/>
    </source>
</evidence>
<comment type="subcellular location">
    <subcellularLocation>
        <location evidence="1">Cytoplasm</location>
        <location evidence="1">Cytoskeleton</location>
        <location evidence="1">Microtubule organizing center</location>
        <location evidence="1">Centrosome</location>
        <location evidence="1">Centriole</location>
    </subcellularLocation>
</comment>
<dbReference type="Gene3D" id="3.30.70.960">
    <property type="entry name" value="SEA domain"/>
    <property type="match status" value="1"/>
</dbReference>
<feature type="compositionally biased region" description="Acidic residues" evidence="12">
    <location>
        <begin position="1508"/>
        <end position="1522"/>
    </location>
</feature>
<feature type="region of interest" description="Disordered" evidence="12">
    <location>
        <begin position="138"/>
        <end position="163"/>
    </location>
</feature>
<feature type="compositionally biased region" description="Acidic residues" evidence="12">
    <location>
        <begin position="1216"/>
        <end position="1233"/>
    </location>
</feature>
<feature type="domain" description="WSC" evidence="14">
    <location>
        <begin position="1114"/>
        <end position="1205"/>
    </location>
</feature>
<feature type="compositionally biased region" description="Basic and acidic residues" evidence="12">
    <location>
        <begin position="1206"/>
        <end position="1215"/>
    </location>
</feature>
<gene>
    <name evidence="15" type="ORF">PMEA_00034764</name>
</gene>
<dbReference type="InterPro" id="IPR000082">
    <property type="entry name" value="SEA_dom"/>
</dbReference>
<feature type="region of interest" description="Disordered" evidence="12">
    <location>
        <begin position="385"/>
        <end position="424"/>
    </location>
</feature>